<keyword evidence="3" id="KW-1185">Reference proteome</keyword>
<dbReference type="Pfam" id="PF07833">
    <property type="entry name" value="Cu_amine_oxidN1"/>
    <property type="match status" value="1"/>
</dbReference>
<evidence type="ECO:0000259" key="1">
    <source>
        <dbReference type="Pfam" id="PF07833"/>
    </source>
</evidence>
<dbReference type="Proteomes" id="UP000468766">
    <property type="component" value="Unassembled WGS sequence"/>
</dbReference>
<dbReference type="SUPFAM" id="SSF55383">
    <property type="entry name" value="Copper amine oxidase, domain N"/>
    <property type="match status" value="1"/>
</dbReference>
<dbReference type="InterPro" id="IPR012854">
    <property type="entry name" value="Cu_amine_oxidase-like_N"/>
</dbReference>
<dbReference type="Gene3D" id="3.30.457.10">
    <property type="entry name" value="Copper amine oxidase-like, N-terminal domain"/>
    <property type="match status" value="1"/>
</dbReference>
<organism evidence="2 3">
    <name type="scientific">Heliorestis acidaminivorans</name>
    <dbReference type="NCBI Taxonomy" id="553427"/>
    <lineage>
        <taxon>Bacteria</taxon>
        <taxon>Bacillati</taxon>
        <taxon>Bacillota</taxon>
        <taxon>Clostridia</taxon>
        <taxon>Eubacteriales</taxon>
        <taxon>Heliobacteriaceae</taxon>
        <taxon>Heliorestis</taxon>
    </lineage>
</organism>
<reference evidence="2 3" key="1">
    <citation type="submission" date="2019-10" db="EMBL/GenBank/DDBJ databases">
        <title>Whole-genome sequence of the extremophile Heliorestis acidaminivorans DSM 24790.</title>
        <authorList>
            <person name="Kyndt J.A."/>
            <person name="Meyer T.E."/>
        </authorList>
    </citation>
    <scope>NUCLEOTIDE SEQUENCE [LARGE SCALE GENOMIC DNA]</scope>
    <source>
        <strain evidence="2 3">DSM 24790</strain>
    </source>
</reference>
<evidence type="ECO:0000313" key="2">
    <source>
        <dbReference type="EMBL" id="KAB2952019.1"/>
    </source>
</evidence>
<dbReference type="RefSeq" id="WP_151620768.1">
    <property type="nucleotide sequence ID" value="NZ_WBXO01000008.1"/>
</dbReference>
<protein>
    <submittedName>
        <fullName evidence="2">Copper amine oxidase N-terminal domain-containing protein</fullName>
    </submittedName>
</protein>
<feature type="domain" description="Copper amine oxidase-like N-terminal" evidence="1">
    <location>
        <begin position="37"/>
        <end position="147"/>
    </location>
</feature>
<gene>
    <name evidence="2" type="ORF">F9B85_10715</name>
</gene>
<comment type="caution">
    <text evidence="2">The sequence shown here is derived from an EMBL/GenBank/DDBJ whole genome shotgun (WGS) entry which is preliminary data.</text>
</comment>
<sequence length="424" mass="48591">MKKILSILTSTIITVLMVSSVSTTKAEANLRYDFTIYVNNEQVNFPDQKPYIDTRFNRTYVPIRFVTEALGANVHWYEERKEAAIHRQNQWVIVKPGSNRIHGTVKSNTIDAPVKLEHGRIMVPLKFVSEALESTVKWDNVNRRVLIIDENIPSTYYKEKIEQALGVSMKLNYSASEFGYGRGTWPEREFWAKTYVNGNGYDLGFEYGRNVESVDIASIHKSLYHLVGENDTNRIMPTVEEFVSLRKEKKIPQEKSKKFTLQDGKSLYVFGSSYKVQITMLESEYKEKLEQVWGVELKKNTSDNWVHLFETTRDNMLPRSFPQGSVRADGSGYNVGIVWHPGVGNTGVPVENIDTKPIYDAIVAFHGKQIADRIIPAVNRIARERQKELVYRGHETFVVNGKNLHVGTGDSYFVFVTYPTFPIQ</sequence>
<dbReference type="EMBL" id="WBXO01000008">
    <property type="protein sequence ID" value="KAB2952019.1"/>
    <property type="molecule type" value="Genomic_DNA"/>
</dbReference>
<dbReference type="InterPro" id="IPR036582">
    <property type="entry name" value="Mao_N_sf"/>
</dbReference>
<evidence type="ECO:0000313" key="3">
    <source>
        <dbReference type="Proteomes" id="UP000468766"/>
    </source>
</evidence>
<accession>A0A6I0F1H7</accession>
<dbReference type="AlphaFoldDB" id="A0A6I0F1H7"/>
<dbReference type="OrthoDB" id="1951970at2"/>
<name>A0A6I0F1H7_9FIRM</name>
<proteinExistence type="predicted"/>